<dbReference type="InterPro" id="IPR045455">
    <property type="entry name" value="NrS-1_pol-like_helicase"/>
</dbReference>
<sequence>MKDNHSTTNGMEDKNPFQVAGLNVLQFARMWRDGLLHDHPNRSEPPLWMYDHYREENVVKFKRPQTSKINDATIIGDLEKCDALLAQTVVVGTTDTAPTTFGEKWEHHEQPLGDAILSFLTRHPEQAEKGGNAFFFAEGQKTGKRRNRVEYCYKLEKKILRVYALSADIDGGCTVEQVIPRLRALGLFAIIYTTHSHSSKGGVGSDRFRIVIPLAEPFELGIREDDPDAWEAQRGEWKSRYFGFLEKLIPDGGEIDAKGALPSQMMHAPARPSGADFKHYILAGRGLKLDDMPAGDVSKYTRRAPSGAKGGSGAVGGEPAYLSDGFDLLAWWQDHGEYFLLPDFLEMIGWDVRGEAGRGIDILCPNADAHTSGEDMAWAAEGDGADERAIIYCHHDHCDGLYTCDFLRLIEEQTEMPDGQSFSTLLCDPMFYPDELDGETIAVDRADYVDEEIKIEWLKTPAAVKRAFAALSANAGKDHLAAIYAGILQGGERQKAVEKWNELVKPHLDANGRKSAEKHGRELLDAKKAEYAAEKAEKRREENVAALSETPANISLDPAEPLGDDLNSALATLGYRYAVCDLGGRFGVVRKPDYDAFNSDFDSTIAVYRKEDFLNLHLDRQIVEGEQLVNPAKVFLETAKRKSGLVFAPPPTVPGENDFNMYQGRKLKAKTGEFGDAQDFPFLHDFMLRIVCDGDAEKLSWMLLWMAHMVQRPGEKPGTSVIAVGEGGIGKGRFGALLGRLAAPNFKQLENEGHVVGQFAGEHLSKCVLVVVNEAVFGASRKVSSTPKALVDAVSIQVEAKGLSLVTVPSFTRFYFDSNDAVPVLIENNGSERRYFVLKFNPEKHGDTGYFEDLTKAIEGDEMAYLLDYLERYDPASAGKSWADVRTAPETPERKVMGWHSMRPAQRRLLTVLRDREVTLRVGGYDETFVPGQDGLRLPKAAFRTYIEAMANKHDADDVDVVAMVRRLFGVEITEKRGKVGDNSDMRFWVFPPEILGKNVDRVLLGAA</sequence>
<proteinExistence type="predicted"/>
<accession>A0ABT0Q175</accession>
<feature type="domain" description="NrS-1 polymerase-like helicase" evidence="1">
    <location>
        <begin position="724"/>
        <end position="834"/>
    </location>
</feature>
<name>A0ABT0Q175_9RHOB</name>
<evidence type="ECO:0000313" key="3">
    <source>
        <dbReference type="Proteomes" id="UP001203880"/>
    </source>
</evidence>
<reference evidence="2" key="1">
    <citation type="submission" date="2022-05" db="EMBL/GenBank/DDBJ databases">
        <authorList>
            <person name="Park J.-S."/>
        </authorList>
    </citation>
    <scope>NUCLEOTIDE SEQUENCE</scope>
    <source>
        <strain evidence="2">2012CJ41-6</strain>
    </source>
</reference>
<organism evidence="2 3">
    <name type="scientific">Ruegeria spongiae</name>
    <dbReference type="NCBI Taxonomy" id="2942209"/>
    <lineage>
        <taxon>Bacteria</taxon>
        <taxon>Pseudomonadati</taxon>
        <taxon>Pseudomonadota</taxon>
        <taxon>Alphaproteobacteria</taxon>
        <taxon>Rhodobacterales</taxon>
        <taxon>Roseobacteraceae</taxon>
        <taxon>Ruegeria</taxon>
    </lineage>
</organism>
<evidence type="ECO:0000313" key="2">
    <source>
        <dbReference type="EMBL" id="MCL6283629.1"/>
    </source>
</evidence>
<keyword evidence="3" id="KW-1185">Reference proteome</keyword>
<comment type="caution">
    <text evidence="2">The sequence shown here is derived from an EMBL/GenBank/DDBJ whole genome shotgun (WGS) entry which is preliminary data.</text>
</comment>
<gene>
    <name evidence="2" type="ORF">M3P21_08805</name>
</gene>
<dbReference type="Pfam" id="PF19263">
    <property type="entry name" value="DUF5906"/>
    <property type="match status" value="1"/>
</dbReference>
<dbReference type="EMBL" id="JAMFMB010000009">
    <property type="protein sequence ID" value="MCL6283629.1"/>
    <property type="molecule type" value="Genomic_DNA"/>
</dbReference>
<evidence type="ECO:0000259" key="1">
    <source>
        <dbReference type="Pfam" id="PF19263"/>
    </source>
</evidence>
<dbReference type="RefSeq" id="WP_249709011.1">
    <property type="nucleotide sequence ID" value="NZ_JAMFMB010000009.1"/>
</dbReference>
<protein>
    <submittedName>
        <fullName evidence="2">DUF5906 domain-containing protein</fullName>
    </submittedName>
</protein>
<dbReference type="Proteomes" id="UP001203880">
    <property type="component" value="Unassembled WGS sequence"/>
</dbReference>